<dbReference type="Pfam" id="PF00069">
    <property type="entry name" value="Pkinase"/>
    <property type="match status" value="1"/>
</dbReference>
<protein>
    <recommendedName>
        <fullName evidence="6">mitogen-activated protein kinase kinase</fullName>
        <ecNumber evidence="6">2.7.12.2</ecNumber>
    </recommendedName>
</protein>
<evidence type="ECO:0000256" key="4">
    <source>
        <dbReference type="ARBA" id="ARBA00022840"/>
    </source>
</evidence>
<dbReference type="GO" id="GO:0005524">
    <property type="term" value="F:ATP binding"/>
    <property type="evidence" value="ECO:0007669"/>
    <property type="project" value="UniProtKB-KW"/>
</dbReference>
<evidence type="ECO:0000256" key="6">
    <source>
        <dbReference type="ARBA" id="ARBA00038999"/>
    </source>
</evidence>
<evidence type="ECO:0000256" key="7">
    <source>
        <dbReference type="ARBA" id="ARBA00049014"/>
    </source>
</evidence>
<proteinExistence type="inferred from homology"/>
<feature type="domain" description="Protein kinase" evidence="10">
    <location>
        <begin position="1"/>
        <end position="71"/>
    </location>
</feature>
<comment type="similarity">
    <text evidence="5">Belongs to the protein kinase superfamily. STE Ser/Thr protein kinase family. MAP kinase kinase subfamily.</text>
</comment>
<keyword evidence="3" id="KW-0418">Kinase</keyword>
<dbReference type="PROSITE" id="PS50011">
    <property type="entry name" value="PROTEIN_KINASE_DOM"/>
    <property type="match status" value="1"/>
</dbReference>
<dbReference type="InterPro" id="IPR011009">
    <property type="entry name" value="Kinase-like_dom_sf"/>
</dbReference>
<comment type="catalytic activity">
    <reaction evidence="7">
        <text>L-seryl-[protein] + ATP = O-phospho-L-seryl-[protein] + ADP + H(+)</text>
        <dbReference type="Rhea" id="RHEA:17989"/>
        <dbReference type="Rhea" id="RHEA-COMP:9863"/>
        <dbReference type="Rhea" id="RHEA-COMP:11604"/>
        <dbReference type="ChEBI" id="CHEBI:15378"/>
        <dbReference type="ChEBI" id="CHEBI:29999"/>
        <dbReference type="ChEBI" id="CHEBI:30616"/>
        <dbReference type="ChEBI" id="CHEBI:83421"/>
        <dbReference type="ChEBI" id="CHEBI:456216"/>
        <dbReference type="EC" id="2.7.12.2"/>
    </reaction>
</comment>
<evidence type="ECO:0000256" key="2">
    <source>
        <dbReference type="ARBA" id="ARBA00022741"/>
    </source>
</evidence>
<accession>A0A5J4TBP5</accession>
<keyword evidence="4" id="KW-0067">ATP-binding</keyword>
<dbReference type="EMBL" id="SNRW01034767">
    <property type="protein sequence ID" value="KAA6355342.1"/>
    <property type="molecule type" value="Genomic_DNA"/>
</dbReference>
<comment type="catalytic activity">
    <reaction evidence="9">
        <text>L-tyrosyl-[protein] + ATP = O-phospho-L-tyrosyl-[protein] + ADP + H(+)</text>
        <dbReference type="Rhea" id="RHEA:10596"/>
        <dbReference type="Rhea" id="RHEA-COMP:10136"/>
        <dbReference type="Rhea" id="RHEA-COMP:20101"/>
        <dbReference type="ChEBI" id="CHEBI:15378"/>
        <dbReference type="ChEBI" id="CHEBI:30616"/>
        <dbReference type="ChEBI" id="CHEBI:46858"/>
        <dbReference type="ChEBI" id="CHEBI:61978"/>
        <dbReference type="ChEBI" id="CHEBI:456216"/>
        <dbReference type="EC" id="2.7.12.2"/>
    </reaction>
</comment>
<comment type="catalytic activity">
    <reaction evidence="8">
        <text>L-threonyl-[protein] + ATP = O-phospho-L-threonyl-[protein] + ADP + H(+)</text>
        <dbReference type="Rhea" id="RHEA:46608"/>
        <dbReference type="Rhea" id="RHEA-COMP:11060"/>
        <dbReference type="Rhea" id="RHEA-COMP:11605"/>
        <dbReference type="ChEBI" id="CHEBI:15378"/>
        <dbReference type="ChEBI" id="CHEBI:30013"/>
        <dbReference type="ChEBI" id="CHEBI:30616"/>
        <dbReference type="ChEBI" id="CHEBI:61977"/>
        <dbReference type="ChEBI" id="CHEBI:456216"/>
        <dbReference type="EC" id="2.7.12.2"/>
    </reaction>
</comment>
<dbReference type="GO" id="GO:0004708">
    <property type="term" value="F:MAP kinase kinase activity"/>
    <property type="evidence" value="ECO:0007669"/>
    <property type="project" value="UniProtKB-EC"/>
</dbReference>
<sequence length="71" mass="7780">KGDFGLASKIASKAYLKVVGTKIYAAPEAHVLDQMTMESDIWSVGAVIIEIVTLKHPFEESKQKTNSNRTS</sequence>
<gene>
    <name evidence="11" type="ORF">EZS28_049131</name>
</gene>
<feature type="non-terminal residue" evidence="11">
    <location>
        <position position="1"/>
    </location>
</feature>
<dbReference type="Proteomes" id="UP000324800">
    <property type="component" value="Unassembled WGS sequence"/>
</dbReference>
<evidence type="ECO:0000256" key="5">
    <source>
        <dbReference type="ARBA" id="ARBA00038035"/>
    </source>
</evidence>
<dbReference type="SUPFAM" id="SSF56112">
    <property type="entry name" value="Protein kinase-like (PK-like)"/>
    <property type="match status" value="1"/>
</dbReference>
<keyword evidence="1" id="KW-0808">Transferase</keyword>
<evidence type="ECO:0000259" key="10">
    <source>
        <dbReference type="PROSITE" id="PS50011"/>
    </source>
</evidence>
<dbReference type="PANTHER" id="PTHR48013:SF9">
    <property type="entry name" value="DUAL SPECIFICITY MITOGEN-ACTIVATED PROTEIN KINASE KINASE 5"/>
    <property type="match status" value="1"/>
</dbReference>
<reference evidence="11 12" key="1">
    <citation type="submission" date="2019-03" db="EMBL/GenBank/DDBJ databases">
        <title>Single cell metagenomics reveals metabolic interactions within the superorganism composed of flagellate Streblomastix strix and complex community of Bacteroidetes bacteria on its surface.</title>
        <authorList>
            <person name="Treitli S.C."/>
            <person name="Kolisko M."/>
            <person name="Husnik F."/>
            <person name="Keeling P."/>
            <person name="Hampl V."/>
        </authorList>
    </citation>
    <scope>NUCLEOTIDE SEQUENCE [LARGE SCALE GENOMIC DNA]</scope>
    <source>
        <strain evidence="11">ST1C</strain>
    </source>
</reference>
<comment type="caution">
    <text evidence="11">The sequence shown here is derived from an EMBL/GenBank/DDBJ whole genome shotgun (WGS) entry which is preliminary data.</text>
</comment>
<evidence type="ECO:0000256" key="8">
    <source>
        <dbReference type="ARBA" id="ARBA00049299"/>
    </source>
</evidence>
<evidence type="ECO:0000313" key="12">
    <source>
        <dbReference type="Proteomes" id="UP000324800"/>
    </source>
</evidence>
<dbReference type="EC" id="2.7.12.2" evidence="6"/>
<evidence type="ECO:0000313" key="11">
    <source>
        <dbReference type="EMBL" id="KAA6355342.1"/>
    </source>
</evidence>
<dbReference type="PANTHER" id="PTHR48013">
    <property type="entry name" value="DUAL SPECIFICITY MITOGEN-ACTIVATED PROTEIN KINASE KINASE 5-RELATED"/>
    <property type="match status" value="1"/>
</dbReference>
<name>A0A5J4TBP5_9EUKA</name>
<dbReference type="OrthoDB" id="4062651at2759"/>
<keyword evidence="2" id="KW-0547">Nucleotide-binding</keyword>
<dbReference type="InterPro" id="IPR000719">
    <property type="entry name" value="Prot_kinase_dom"/>
</dbReference>
<dbReference type="Gene3D" id="1.10.510.10">
    <property type="entry name" value="Transferase(Phosphotransferase) domain 1"/>
    <property type="match status" value="1"/>
</dbReference>
<dbReference type="AlphaFoldDB" id="A0A5J4TBP5"/>
<organism evidence="11 12">
    <name type="scientific">Streblomastix strix</name>
    <dbReference type="NCBI Taxonomy" id="222440"/>
    <lineage>
        <taxon>Eukaryota</taxon>
        <taxon>Metamonada</taxon>
        <taxon>Preaxostyla</taxon>
        <taxon>Oxymonadida</taxon>
        <taxon>Streblomastigidae</taxon>
        <taxon>Streblomastix</taxon>
    </lineage>
</organism>
<evidence type="ECO:0000256" key="1">
    <source>
        <dbReference type="ARBA" id="ARBA00022679"/>
    </source>
</evidence>
<evidence type="ECO:0000256" key="3">
    <source>
        <dbReference type="ARBA" id="ARBA00022777"/>
    </source>
</evidence>
<evidence type="ECO:0000256" key="9">
    <source>
        <dbReference type="ARBA" id="ARBA00051693"/>
    </source>
</evidence>